<dbReference type="GeneID" id="9688821"/>
<dbReference type="Gene3D" id="1.20.120.360">
    <property type="entry name" value="Axin interactor, dorsalization-associated protein, N-terminal domain"/>
    <property type="match status" value="1"/>
</dbReference>
<proteinExistence type="predicted"/>
<keyword evidence="3" id="KW-1185">Reference proteome</keyword>
<name>C1N5L1_MICPC</name>
<dbReference type="RefSeq" id="XP_003063177.1">
    <property type="nucleotide sequence ID" value="XM_003063131.1"/>
</dbReference>
<organism evidence="3">
    <name type="scientific">Micromonas pusilla (strain CCMP1545)</name>
    <name type="common">Picoplanktonic green alga</name>
    <dbReference type="NCBI Taxonomy" id="564608"/>
    <lineage>
        <taxon>Eukaryota</taxon>
        <taxon>Viridiplantae</taxon>
        <taxon>Chlorophyta</taxon>
        <taxon>Mamiellophyceae</taxon>
        <taxon>Mamiellales</taxon>
        <taxon>Mamiellaceae</taxon>
        <taxon>Micromonas</taxon>
    </lineage>
</organism>
<feature type="domain" description="Axin interactor dorsalization-associated protein N-terminal" evidence="1">
    <location>
        <begin position="15"/>
        <end position="109"/>
    </location>
</feature>
<evidence type="ECO:0000259" key="1">
    <source>
        <dbReference type="Pfam" id="PF08910"/>
    </source>
</evidence>
<protein>
    <submittedName>
        <fullName evidence="2">Predicted protein</fullName>
    </submittedName>
</protein>
<gene>
    <name evidence="2" type="ORF">MICPUCDRAFT_52959</name>
</gene>
<evidence type="ECO:0000313" key="3">
    <source>
        <dbReference type="Proteomes" id="UP000001876"/>
    </source>
</evidence>
<dbReference type="InterPro" id="IPR036818">
    <property type="entry name" value="AIDA_N_sf"/>
</dbReference>
<dbReference type="Pfam" id="PF08910">
    <property type="entry name" value="Aida_N"/>
    <property type="match status" value="1"/>
</dbReference>
<dbReference type="OrthoDB" id="7481at13792"/>
<dbReference type="AlphaFoldDB" id="C1N5L1"/>
<dbReference type="EMBL" id="GG663748">
    <property type="protein sequence ID" value="EEH52313.1"/>
    <property type="molecule type" value="Genomic_DNA"/>
</dbReference>
<accession>C1N5L1</accession>
<evidence type="ECO:0000313" key="2">
    <source>
        <dbReference type="EMBL" id="EEH52313.1"/>
    </source>
</evidence>
<dbReference type="KEGG" id="mpp:MICPUCDRAFT_52959"/>
<dbReference type="Proteomes" id="UP000001876">
    <property type="component" value="Unassembled WGS sequence"/>
</dbReference>
<dbReference type="InterPro" id="IPR023421">
    <property type="entry name" value="AIDA_N"/>
</dbReference>
<reference evidence="2 3" key="1">
    <citation type="journal article" date="2009" name="Science">
        <title>Green evolution and dynamic adaptations revealed by genomes of the marine picoeukaryotes Micromonas.</title>
        <authorList>
            <person name="Worden A.Z."/>
            <person name="Lee J.H."/>
            <person name="Mock T."/>
            <person name="Rouze P."/>
            <person name="Simmons M.P."/>
            <person name="Aerts A.L."/>
            <person name="Allen A.E."/>
            <person name="Cuvelier M.L."/>
            <person name="Derelle E."/>
            <person name="Everett M.V."/>
            <person name="Foulon E."/>
            <person name="Grimwood J."/>
            <person name="Gundlach H."/>
            <person name="Henrissat B."/>
            <person name="Napoli C."/>
            <person name="McDonald S.M."/>
            <person name="Parker M.S."/>
            <person name="Rombauts S."/>
            <person name="Salamov A."/>
            <person name="Von Dassow P."/>
            <person name="Badger J.H."/>
            <person name="Coutinho P.M."/>
            <person name="Demir E."/>
            <person name="Dubchak I."/>
            <person name="Gentemann C."/>
            <person name="Eikrem W."/>
            <person name="Gready J.E."/>
            <person name="John U."/>
            <person name="Lanier W."/>
            <person name="Lindquist E.A."/>
            <person name="Lucas S."/>
            <person name="Mayer K.F."/>
            <person name="Moreau H."/>
            <person name="Not F."/>
            <person name="Otillar R."/>
            <person name="Panaud O."/>
            <person name="Pangilinan J."/>
            <person name="Paulsen I."/>
            <person name="Piegu B."/>
            <person name="Poliakov A."/>
            <person name="Robbens S."/>
            <person name="Schmutz J."/>
            <person name="Toulza E."/>
            <person name="Wyss T."/>
            <person name="Zelensky A."/>
            <person name="Zhou K."/>
            <person name="Armbrust E.V."/>
            <person name="Bhattacharya D."/>
            <person name="Goodenough U.W."/>
            <person name="Van de Peer Y."/>
            <person name="Grigoriev I.V."/>
        </authorList>
    </citation>
    <scope>NUCLEOTIDE SEQUENCE [LARGE SCALE GENOMIC DNA]</scope>
    <source>
        <strain evidence="2 3">CCMP1545</strain>
    </source>
</reference>
<sequence>MDVRRAVHDGILELYLKALECDGWGDVDAAEDTYRRLNVRVKREVERGDVRLSHHELQQCARLTAMLALRVKELRTDEDMGIGAEACREIRPFVEAFLLDVRAEFPFDVEPEARPRVAPRLAGPRAASARRAPILEDFVRRPLRRSRPMKRPRHRITNQ</sequence>